<keyword evidence="1" id="KW-0812">Transmembrane</keyword>
<dbReference type="InterPro" id="IPR023902">
    <property type="entry name" value="Sporulation_SdpA"/>
</dbReference>
<dbReference type="EMBL" id="WOCA01000020">
    <property type="protein sequence ID" value="MUK90365.1"/>
    <property type="molecule type" value="Genomic_DNA"/>
</dbReference>
<proteinExistence type="predicted"/>
<protein>
    <submittedName>
        <fullName evidence="2">SdpA family antimicrobial peptide system protein</fullName>
    </submittedName>
</protein>
<dbReference type="Proteomes" id="UP000469125">
    <property type="component" value="Unassembled WGS sequence"/>
</dbReference>
<evidence type="ECO:0000313" key="3">
    <source>
        <dbReference type="Proteomes" id="UP000469125"/>
    </source>
</evidence>
<gene>
    <name evidence="2" type="ORF">GMD78_18485</name>
</gene>
<comment type="caution">
    <text evidence="2">The sequence shown here is derived from an EMBL/GenBank/DDBJ whole genome shotgun (WGS) entry which is preliminary data.</text>
</comment>
<keyword evidence="3" id="KW-1185">Reference proteome</keyword>
<name>A0A6N8FLM0_9BACI</name>
<dbReference type="AlphaFoldDB" id="A0A6N8FLM0"/>
<dbReference type="NCBIfam" id="TIGR04034">
    <property type="entry name" value="export_SdpA"/>
    <property type="match status" value="1"/>
</dbReference>
<keyword evidence="1" id="KW-1133">Transmembrane helix</keyword>
<keyword evidence="1" id="KW-0472">Membrane</keyword>
<evidence type="ECO:0000313" key="2">
    <source>
        <dbReference type="EMBL" id="MUK90365.1"/>
    </source>
</evidence>
<reference evidence="2 3" key="1">
    <citation type="submission" date="2019-11" db="EMBL/GenBank/DDBJ databases">
        <authorList>
            <person name="Li X."/>
        </authorList>
    </citation>
    <scope>NUCLEOTIDE SEQUENCE [LARGE SCALE GENOMIC DNA]</scope>
    <source>
        <strain evidence="2 3">L9</strain>
    </source>
</reference>
<organism evidence="2 3">
    <name type="scientific">Ornithinibacillus caprae</name>
    <dbReference type="NCBI Taxonomy" id="2678566"/>
    <lineage>
        <taxon>Bacteria</taxon>
        <taxon>Bacillati</taxon>
        <taxon>Bacillota</taxon>
        <taxon>Bacilli</taxon>
        <taxon>Bacillales</taxon>
        <taxon>Bacillaceae</taxon>
        <taxon>Ornithinibacillus</taxon>
    </lineage>
</organism>
<dbReference type="Pfam" id="PF17418">
    <property type="entry name" value="SdpA"/>
    <property type="match status" value="1"/>
</dbReference>
<sequence>MKERKEKQKYLKYGIVFLLAVLFWSYIFIASIHRVLPHNPITSLPLAEELNIETWLPQGWGFFSKDPREPSFQIISVEDSEEVVYWPNNRVKNYFGLKRLGRSQGIEAGLISSKLSQDSLVDCEDDPRTCLENFKESIEVENPTPLPTLCGDLGIVYQEPVPWAWSKNSKEITMPSQVVRVNVECSET</sequence>
<feature type="transmembrane region" description="Helical" evidence="1">
    <location>
        <begin position="12"/>
        <end position="32"/>
    </location>
</feature>
<evidence type="ECO:0000256" key="1">
    <source>
        <dbReference type="SAM" id="Phobius"/>
    </source>
</evidence>
<dbReference type="RefSeq" id="WP_155671083.1">
    <property type="nucleotide sequence ID" value="NZ_WOCA01000020.1"/>
</dbReference>
<accession>A0A6N8FLM0</accession>